<sequence length="277" mass="30659">MQLTVLADNNTFISRYFLAEPALSLFIQVQGRTILLDCGFSDVFLRNAGTAGLDLLQLDTIAFSHGHLDHTWGMTELVRMYARAALEGRPHNRPQVLAHPRTFESVMDERGVDQGSMLSKDKVEQHFPLKLSTTPVYITPGLVWLGEIPRTTSFESRKALGWKTDDSRPDYVPDDTALAYISPEGLVIVTGCSHSGICNIVHHARQVTGEDRVVDIIGGLHLQSPDEEQLTGTIDFLKTLNLTDLHACHCTDLYSRTSLAADLPLRATGCGMQLNYP</sequence>
<evidence type="ECO:0000259" key="1">
    <source>
        <dbReference type="Pfam" id="PF00753"/>
    </source>
</evidence>
<evidence type="ECO:0000313" key="3">
    <source>
        <dbReference type="Proteomes" id="UP000005496"/>
    </source>
</evidence>
<dbReference type="RefSeq" id="WP_008869755.1">
    <property type="nucleotide sequence ID" value="NZ_ACJN02000002.1"/>
</dbReference>
<dbReference type="InterPro" id="IPR001279">
    <property type="entry name" value="Metallo-B-lactamas"/>
</dbReference>
<dbReference type="InterPro" id="IPR036866">
    <property type="entry name" value="RibonucZ/Hydroxyglut_hydro"/>
</dbReference>
<dbReference type="Proteomes" id="UP000005496">
    <property type="component" value="Unassembled WGS sequence"/>
</dbReference>
<dbReference type="GO" id="GO:0016740">
    <property type="term" value="F:transferase activity"/>
    <property type="evidence" value="ECO:0007669"/>
    <property type="project" value="TreeGrafter"/>
</dbReference>
<comment type="caution">
    <text evidence="2">The sequence shown here is derived from an EMBL/GenBank/DDBJ whole genome shotgun (WGS) entry which is preliminary data.</text>
</comment>
<dbReference type="SUPFAM" id="SSF56281">
    <property type="entry name" value="Metallo-hydrolase/oxidoreductase"/>
    <property type="match status" value="1"/>
</dbReference>
<organism evidence="2 3">
    <name type="scientific">Desulfonatronospira thiodismutans ASO3-1</name>
    <dbReference type="NCBI Taxonomy" id="555779"/>
    <lineage>
        <taxon>Bacteria</taxon>
        <taxon>Pseudomonadati</taxon>
        <taxon>Thermodesulfobacteriota</taxon>
        <taxon>Desulfovibrionia</taxon>
        <taxon>Desulfovibrionales</taxon>
        <taxon>Desulfonatronovibrionaceae</taxon>
        <taxon>Desulfonatronospira</taxon>
    </lineage>
</organism>
<reference evidence="2" key="1">
    <citation type="submission" date="2010-05" db="EMBL/GenBank/DDBJ databases">
        <title>The draft genome of Desulfonatronospira thiodismutans ASO3-1.</title>
        <authorList>
            <consortium name="US DOE Joint Genome Institute (JGI-PGF)"/>
            <person name="Lucas S."/>
            <person name="Copeland A."/>
            <person name="Lapidus A."/>
            <person name="Cheng J.-F."/>
            <person name="Bruce D."/>
            <person name="Goodwin L."/>
            <person name="Pitluck S."/>
            <person name="Chertkov O."/>
            <person name="Brettin T."/>
            <person name="Detter J.C."/>
            <person name="Han C."/>
            <person name="Land M.L."/>
            <person name="Hauser L."/>
            <person name="Kyrpides N."/>
            <person name="Mikhailova N."/>
            <person name="Muyzer G."/>
            <person name="Woyke T."/>
        </authorList>
    </citation>
    <scope>NUCLEOTIDE SEQUENCE [LARGE SCALE GENOMIC DNA]</scope>
    <source>
        <strain evidence="2">ASO3-1</strain>
    </source>
</reference>
<name>D6SNV7_9BACT</name>
<accession>D6SNV7</accession>
<dbReference type="CDD" id="cd07713">
    <property type="entry name" value="DHPS-like_MBL-fold"/>
    <property type="match status" value="1"/>
</dbReference>
<dbReference type="InterPro" id="IPR052926">
    <property type="entry name" value="Metallo-beta-lactamase_dom"/>
</dbReference>
<proteinExistence type="predicted"/>
<dbReference type="PANTHER" id="PTHR13754">
    <property type="entry name" value="METALLO-BETA-LACTAMASE SUPERFAMILY PROTEIN"/>
    <property type="match status" value="1"/>
</dbReference>
<dbReference type="eggNOG" id="COG1237">
    <property type="taxonomic scope" value="Bacteria"/>
</dbReference>
<dbReference type="InterPro" id="IPR041712">
    <property type="entry name" value="DHPS-like_MBL-fold"/>
</dbReference>
<gene>
    <name evidence="2" type="ORF">Dthio_PD1792</name>
</gene>
<feature type="domain" description="Metallo-beta-lactamase" evidence="1">
    <location>
        <begin position="22"/>
        <end position="79"/>
    </location>
</feature>
<dbReference type="Pfam" id="PF00753">
    <property type="entry name" value="Lactamase_B"/>
    <property type="match status" value="1"/>
</dbReference>
<dbReference type="PANTHER" id="PTHR13754:SF18">
    <property type="entry name" value="7,8-DIHYDROPTERIN-6-METHYL-4-(BETA-D-RIBOFURANOSYL)-AMINOBENZENE-5'-PHOSPHATE SYNTHASE"/>
    <property type="match status" value="1"/>
</dbReference>
<dbReference type="Gene3D" id="3.60.15.10">
    <property type="entry name" value="Ribonuclease Z/Hydroxyacylglutathione hydrolase-like"/>
    <property type="match status" value="1"/>
</dbReference>
<dbReference type="AlphaFoldDB" id="D6SNV7"/>
<dbReference type="EMBL" id="ACJN02000002">
    <property type="protein sequence ID" value="EFI34433.1"/>
    <property type="molecule type" value="Genomic_DNA"/>
</dbReference>
<keyword evidence="3" id="KW-1185">Reference proteome</keyword>
<dbReference type="OrthoDB" id="9803916at2"/>
<evidence type="ECO:0000313" key="2">
    <source>
        <dbReference type="EMBL" id="EFI34433.1"/>
    </source>
</evidence>
<protein>
    <submittedName>
        <fullName evidence="2">Beta-lactamase domain protein</fullName>
    </submittedName>
</protein>